<comment type="caution">
    <text evidence="2">The sequence shown here is derived from an EMBL/GenBank/DDBJ whole genome shotgun (WGS) entry which is preliminary data.</text>
</comment>
<dbReference type="InterPro" id="IPR044730">
    <property type="entry name" value="RNase_H-like_dom_plant"/>
</dbReference>
<keyword evidence="3" id="KW-1185">Reference proteome</keyword>
<name>A0ABR2SNF6_9ROSI</name>
<gene>
    <name evidence="2" type="ORF">V6N11_039306</name>
</gene>
<protein>
    <recommendedName>
        <fullName evidence="1">RNase H type-1 domain-containing protein</fullName>
    </recommendedName>
</protein>
<dbReference type="CDD" id="cd06222">
    <property type="entry name" value="RNase_H_like"/>
    <property type="match status" value="1"/>
</dbReference>
<reference evidence="2 3" key="1">
    <citation type="journal article" date="2024" name="G3 (Bethesda)">
        <title>Genome assembly of Hibiscus sabdariffa L. provides insights into metabolisms of medicinal natural products.</title>
        <authorList>
            <person name="Kim T."/>
        </authorList>
    </citation>
    <scope>NUCLEOTIDE SEQUENCE [LARGE SCALE GENOMIC DNA]</scope>
    <source>
        <strain evidence="2">TK-2024</strain>
        <tissue evidence="2">Old leaves</tissue>
    </source>
</reference>
<dbReference type="Pfam" id="PF13456">
    <property type="entry name" value="RVT_3"/>
    <property type="match status" value="1"/>
</dbReference>
<dbReference type="PANTHER" id="PTHR47723:SF22">
    <property type="entry name" value="RNASE H TYPE-1 DOMAIN-CONTAINING PROTEIN"/>
    <property type="match status" value="1"/>
</dbReference>
<evidence type="ECO:0000259" key="1">
    <source>
        <dbReference type="Pfam" id="PF13456"/>
    </source>
</evidence>
<dbReference type="PANTHER" id="PTHR47723">
    <property type="entry name" value="OS05G0353850 PROTEIN"/>
    <property type="match status" value="1"/>
</dbReference>
<organism evidence="2 3">
    <name type="scientific">Hibiscus sabdariffa</name>
    <name type="common">roselle</name>
    <dbReference type="NCBI Taxonomy" id="183260"/>
    <lineage>
        <taxon>Eukaryota</taxon>
        <taxon>Viridiplantae</taxon>
        <taxon>Streptophyta</taxon>
        <taxon>Embryophyta</taxon>
        <taxon>Tracheophyta</taxon>
        <taxon>Spermatophyta</taxon>
        <taxon>Magnoliopsida</taxon>
        <taxon>eudicotyledons</taxon>
        <taxon>Gunneridae</taxon>
        <taxon>Pentapetalae</taxon>
        <taxon>rosids</taxon>
        <taxon>malvids</taxon>
        <taxon>Malvales</taxon>
        <taxon>Malvaceae</taxon>
        <taxon>Malvoideae</taxon>
        <taxon>Hibiscus</taxon>
    </lineage>
</organism>
<accession>A0ABR2SNF6</accession>
<dbReference type="InterPro" id="IPR012337">
    <property type="entry name" value="RNaseH-like_sf"/>
</dbReference>
<feature type="domain" description="RNase H type-1" evidence="1">
    <location>
        <begin position="11"/>
        <end position="99"/>
    </location>
</feature>
<evidence type="ECO:0000313" key="2">
    <source>
        <dbReference type="EMBL" id="KAK9026468.1"/>
    </source>
</evidence>
<dbReference type="Gene3D" id="3.30.420.10">
    <property type="entry name" value="Ribonuclease H-like superfamily/Ribonuclease H"/>
    <property type="match status" value="1"/>
</dbReference>
<dbReference type="InterPro" id="IPR002156">
    <property type="entry name" value="RNaseH_domain"/>
</dbReference>
<dbReference type="Proteomes" id="UP001396334">
    <property type="component" value="Unassembled WGS sequence"/>
</dbReference>
<dbReference type="EMBL" id="JBBPBN010000013">
    <property type="protein sequence ID" value="KAK9026468.1"/>
    <property type="molecule type" value="Genomic_DNA"/>
</dbReference>
<dbReference type="InterPro" id="IPR053151">
    <property type="entry name" value="RNase_H-like"/>
</dbReference>
<dbReference type="SUPFAM" id="SSF53098">
    <property type="entry name" value="Ribonuclease H-like"/>
    <property type="match status" value="1"/>
</dbReference>
<dbReference type="InterPro" id="IPR036397">
    <property type="entry name" value="RNaseH_sf"/>
</dbReference>
<sequence>MVHGRFSKSIGLSDPTQAELKGILEACVLLLSSQWEDSHKLMVESDNQLSVNWIKNPSSVPAYFASIVDRCHNIITSRDWQLSFTYQEANGEAHKLAKLGIDRVGDLVEMNLC</sequence>
<evidence type="ECO:0000313" key="3">
    <source>
        <dbReference type="Proteomes" id="UP001396334"/>
    </source>
</evidence>
<proteinExistence type="predicted"/>